<dbReference type="InterPro" id="IPR013113">
    <property type="entry name" value="SIP_FAD-bd"/>
</dbReference>
<organism evidence="2 3">
    <name type="scientific">Luethyella okanaganae</name>
    <dbReference type="NCBI Taxonomy" id="69372"/>
    <lineage>
        <taxon>Bacteria</taxon>
        <taxon>Bacillati</taxon>
        <taxon>Actinomycetota</taxon>
        <taxon>Actinomycetes</taxon>
        <taxon>Micrococcales</taxon>
        <taxon>Microbacteriaceae</taxon>
        <taxon>Luethyella</taxon>
    </lineage>
</organism>
<dbReference type="Pfam" id="PF04954">
    <property type="entry name" value="SIP"/>
    <property type="match status" value="1"/>
</dbReference>
<dbReference type="InterPro" id="IPR017938">
    <property type="entry name" value="Riboflavin_synthase-like_b-brl"/>
</dbReference>
<dbReference type="InterPro" id="IPR039374">
    <property type="entry name" value="SIP_fam"/>
</dbReference>
<dbReference type="Pfam" id="PF08021">
    <property type="entry name" value="FAD_binding_9"/>
    <property type="match status" value="1"/>
</dbReference>
<dbReference type="SUPFAM" id="SSF52343">
    <property type="entry name" value="Ferredoxin reductase-like, C-terminal NADP-linked domain"/>
    <property type="match status" value="1"/>
</dbReference>
<dbReference type="PANTHER" id="PTHR30157:SF0">
    <property type="entry name" value="NADPH-DEPENDENT FERRIC-CHELATE REDUCTASE"/>
    <property type="match status" value="1"/>
</dbReference>
<dbReference type="PANTHER" id="PTHR30157">
    <property type="entry name" value="FERRIC REDUCTASE, NADPH-DEPENDENT"/>
    <property type="match status" value="1"/>
</dbReference>
<dbReference type="InterPro" id="IPR039261">
    <property type="entry name" value="FNR_nucleotide-bd"/>
</dbReference>
<gene>
    <name evidence="2" type="ORF">ACFQB0_07720</name>
</gene>
<dbReference type="InterPro" id="IPR007037">
    <property type="entry name" value="SIP_rossman_dom"/>
</dbReference>
<dbReference type="Gene3D" id="3.40.50.80">
    <property type="entry name" value="Nucleotide-binding domain of ferredoxin-NADP reductase (FNR) module"/>
    <property type="match status" value="1"/>
</dbReference>
<dbReference type="Proteomes" id="UP001596306">
    <property type="component" value="Unassembled WGS sequence"/>
</dbReference>
<accession>A0ABW1VDJ2</accession>
<evidence type="ECO:0000313" key="2">
    <source>
        <dbReference type="EMBL" id="MFC6355991.1"/>
    </source>
</evidence>
<evidence type="ECO:0000313" key="3">
    <source>
        <dbReference type="Proteomes" id="UP001596306"/>
    </source>
</evidence>
<proteinExistence type="predicted"/>
<evidence type="ECO:0000259" key="1">
    <source>
        <dbReference type="PROSITE" id="PS51384"/>
    </source>
</evidence>
<name>A0ABW1VDJ2_9MICO</name>
<comment type="caution">
    <text evidence="2">The sequence shown here is derived from an EMBL/GenBank/DDBJ whole genome shotgun (WGS) entry which is preliminary data.</text>
</comment>
<dbReference type="CDD" id="cd06193">
    <property type="entry name" value="siderophore_interacting"/>
    <property type="match status" value="1"/>
</dbReference>
<dbReference type="PROSITE" id="PS51384">
    <property type="entry name" value="FAD_FR"/>
    <property type="match status" value="1"/>
</dbReference>
<reference evidence="3" key="1">
    <citation type="journal article" date="2019" name="Int. J. Syst. Evol. Microbiol.">
        <title>The Global Catalogue of Microorganisms (GCM) 10K type strain sequencing project: providing services to taxonomists for standard genome sequencing and annotation.</title>
        <authorList>
            <consortium name="The Broad Institute Genomics Platform"/>
            <consortium name="The Broad Institute Genome Sequencing Center for Infectious Disease"/>
            <person name="Wu L."/>
            <person name="Ma J."/>
        </authorList>
    </citation>
    <scope>NUCLEOTIDE SEQUENCE [LARGE SCALE GENOMIC DNA]</scope>
    <source>
        <strain evidence="3">CCUG 43304</strain>
    </source>
</reference>
<keyword evidence="3" id="KW-1185">Reference proteome</keyword>
<feature type="domain" description="FAD-binding FR-type" evidence="1">
    <location>
        <begin position="15"/>
        <end position="152"/>
    </location>
</feature>
<dbReference type="EMBL" id="JBHSTP010000002">
    <property type="protein sequence ID" value="MFC6355991.1"/>
    <property type="molecule type" value="Genomic_DNA"/>
</dbReference>
<dbReference type="Gene3D" id="2.40.30.10">
    <property type="entry name" value="Translation factors"/>
    <property type="match status" value="1"/>
</dbReference>
<dbReference type="RefSeq" id="WP_386729788.1">
    <property type="nucleotide sequence ID" value="NZ_JBHSTP010000002.1"/>
</dbReference>
<protein>
    <submittedName>
        <fullName evidence="2">Siderophore-interacting protein</fullName>
    </submittedName>
</protein>
<dbReference type="SUPFAM" id="SSF63380">
    <property type="entry name" value="Riboflavin synthase domain-like"/>
    <property type="match status" value="1"/>
</dbReference>
<dbReference type="InterPro" id="IPR017927">
    <property type="entry name" value="FAD-bd_FR_type"/>
</dbReference>
<sequence length="275" mass="30220">MSRSVRVKTSKPSDPRVLRLEVLRSERVSPSFQRVTVGGDGLRHFAPMGYDQWFRMFLPRAGQADYRLPTRTSALWYAQWLATPSDKRPDCRNYTVRAIRPEAGELDIDFVLHTPPGEWHVTGVAASWALAAQPGAPLGLLDQGTMYSPHASADGSMIVADETGLPAVEGILRTLPRDTGGDAVVEIPDAADRRDLGEPTGFTVHWVVRADHHDPGATPGAATLEYIRGLPIPSPQRYVFAIGESSLVTGVRRHLVAAHVPKEHIHFSGYWRAGH</sequence>